<evidence type="ECO:0000256" key="3">
    <source>
        <dbReference type="ARBA" id="ARBA00022801"/>
    </source>
</evidence>
<proteinExistence type="predicted"/>
<dbReference type="AlphaFoldDB" id="A0AAP2UJP3"/>
<gene>
    <name evidence="6" type="ORF">NE542_15130</name>
</gene>
<dbReference type="InterPro" id="IPR006879">
    <property type="entry name" value="YdjC-like"/>
</dbReference>
<dbReference type="GO" id="GO:0046872">
    <property type="term" value="F:metal ion binding"/>
    <property type="evidence" value="ECO:0007669"/>
    <property type="project" value="UniProtKB-KW"/>
</dbReference>
<dbReference type="SUPFAM" id="SSF88713">
    <property type="entry name" value="Glycoside hydrolase/deacetylase"/>
    <property type="match status" value="1"/>
</dbReference>
<name>A0AAP2UJP3_9FIRM</name>
<dbReference type="Proteomes" id="UP001204814">
    <property type="component" value="Unassembled WGS sequence"/>
</dbReference>
<accession>A0AAP2UJP3</accession>
<dbReference type="GO" id="GO:0016787">
    <property type="term" value="F:hydrolase activity"/>
    <property type="evidence" value="ECO:0007669"/>
    <property type="project" value="UniProtKB-KW"/>
</dbReference>
<dbReference type="RefSeq" id="WP_117562664.1">
    <property type="nucleotide sequence ID" value="NZ_JAJDKX010000046.1"/>
</dbReference>
<dbReference type="InterPro" id="IPR011330">
    <property type="entry name" value="Glyco_hydro/deAcase_b/a-brl"/>
</dbReference>
<protein>
    <submittedName>
        <fullName evidence="6">ChbG/HpnK family deacetylase</fullName>
    </submittedName>
</protein>
<dbReference type="EMBL" id="JANGBO010000028">
    <property type="protein sequence ID" value="MCQ5063149.1"/>
    <property type="molecule type" value="Genomic_DNA"/>
</dbReference>
<comment type="cofactor">
    <cofactor evidence="1">
        <name>Mg(2+)</name>
        <dbReference type="ChEBI" id="CHEBI:18420"/>
    </cofactor>
</comment>
<sequence length="264" mass="30537">MKLLIQSDDYGITKAVSLGIIEAIKNGLVRNTGLFVNMPWVEEVIELIKPYLDQIAFGLDLNISTGPSVLKKTEIPSLVLENGNFLTSSMNRSLDNEDNNFDHVIYDEVYKEFEAQIQKFIDLVGKKPDYLHAHAYSTPTVEKVSIELSNKYNIPYSIQLFRMKQMAPSDMGWYKFPPTLENQLKSSLKDYILNDKNHYLKHNYGVLICHCGYVDGELFDYSSFNLYRAKDLEAMLDSQVKNWILNNDIELITYKDLDENFFKE</sequence>
<comment type="caution">
    <text evidence="6">The sequence shown here is derived from an EMBL/GenBank/DDBJ whole genome shotgun (WGS) entry which is preliminary data.</text>
</comment>
<evidence type="ECO:0000256" key="5">
    <source>
        <dbReference type="ARBA" id="ARBA00023277"/>
    </source>
</evidence>
<dbReference type="GO" id="GO:0005975">
    <property type="term" value="P:carbohydrate metabolic process"/>
    <property type="evidence" value="ECO:0007669"/>
    <property type="project" value="InterPro"/>
</dbReference>
<keyword evidence="5" id="KW-0119">Carbohydrate metabolism</keyword>
<reference evidence="6" key="1">
    <citation type="submission" date="2022-06" db="EMBL/GenBank/DDBJ databases">
        <title>Isolation of gut microbiota from human fecal samples.</title>
        <authorList>
            <person name="Pamer E.G."/>
            <person name="Barat B."/>
            <person name="Waligurski E."/>
            <person name="Medina S."/>
            <person name="Paddock L."/>
            <person name="Mostad J."/>
        </authorList>
    </citation>
    <scope>NUCLEOTIDE SEQUENCE</scope>
    <source>
        <strain evidence="6">DFI.6.24</strain>
    </source>
</reference>
<evidence type="ECO:0000256" key="4">
    <source>
        <dbReference type="ARBA" id="ARBA00022842"/>
    </source>
</evidence>
<keyword evidence="2" id="KW-0479">Metal-binding</keyword>
<evidence type="ECO:0000313" key="7">
    <source>
        <dbReference type="Proteomes" id="UP001204814"/>
    </source>
</evidence>
<dbReference type="Pfam" id="PF04794">
    <property type="entry name" value="YdjC"/>
    <property type="match status" value="1"/>
</dbReference>
<dbReference type="Gene3D" id="3.20.20.370">
    <property type="entry name" value="Glycoside hydrolase/deacetylase"/>
    <property type="match status" value="1"/>
</dbReference>
<keyword evidence="3" id="KW-0378">Hydrolase</keyword>
<dbReference type="GO" id="GO:0019213">
    <property type="term" value="F:deacetylase activity"/>
    <property type="evidence" value="ECO:0007669"/>
    <property type="project" value="TreeGrafter"/>
</dbReference>
<keyword evidence="4" id="KW-0460">Magnesium</keyword>
<dbReference type="PANTHER" id="PTHR31609">
    <property type="entry name" value="YDJC DEACETYLASE FAMILY MEMBER"/>
    <property type="match status" value="1"/>
</dbReference>
<dbReference type="PANTHER" id="PTHR31609:SF1">
    <property type="entry name" value="CARBOHYDRATE DEACETYLASE"/>
    <property type="match status" value="1"/>
</dbReference>
<organism evidence="6 7">
    <name type="scientific">Faecalibacillus intestinalis</name>
    <dbReference type="NCBI Taxonomy" id="1982626"/>
    <lineage>
        <taxon>Bacteria</taxon>
        <taxon>Bacillati</taxon>
        <taxon>Bacillota</taxon>
        <taxon>Erysipelotrichia</taxon>
        <taxon>Erysipelotrichales</taxon>
        <taxon>Coprobacillaceae</taxon>
        <taxon>Faecalibacillus</taxon>
    </lineage>
</organism>
<evidence type="ECO:0000256" key="1">
    <source>
        <dbReference type="ARBA" id="ARBA00001946"/>
    </source>
</evidence>
<evidence type="ECO:0000256" key="2">
    <source>
        <dbReference type="ARBA" id="ARBA00022723"/>
    </source>
</evidence>
<evidence type="ECO:0000313" key="6">
    <source>
        <dbReference type="EMBL" id="MCQ5063149.1"/>
    </source>
</evidence>